<keyword evidence="3" id="KW-0201">Cytochrome c-type biogenesis</keyword>
<dbReference type="PANTHER" id="PTHR31566">
    <property type="entry name" value="CYTOCHROME C BIOGENESIS PROTEIN CCS1, CHLOROPLASTIC"/>
    <property type="match status" value="1"/>
</dbReference>
<dbReference type="PANTHER" id="PTHR31566:SF0">
    <property type="entry name" value="CYTOCHROME C BIOGENESIS PROTEIN CCS1, CHLOROPLASTIC"/>
    <property type="match status" value="1"/>
</dbReference>
<feature type="transmembrane region" description="Helical" evidence="6">
    <location>
        <begin position="103"/>
        <end position="121"/>
    </location>
</feature>
<protein>
    <recommendedName>
        <fullName evidence="7">ResB-like domain-containing protein</fullName>
    </recommendedName>
</protein>
<dbReference type="GO" id="GO:0016020">
    <property type="term" value="C:membrane"/>
    <property type="evidence" value="ECO:0007669"/>
    <property type="project" value="UniProtKB-SubCell"/>
</dbReference>
<dbReference type="AlphaFoldDB" id="A0A6J4KB16"/>
<accession>A0A6J4KB16</accession>
<dbReference type="InterPro" id="IPR007816">
    <property type="entry name" value="ResB-like_domain"/>
</dbReference>
<evidence type="ECO:0000256" key="5">
    <source>
        <dbReference type="ARBA" id="ARBA00023136"/>
    </source>
</evidence>
<evidence type="ECO:0000256" key="2">
    <source>
        <dbReference type="ARBA" id="ARBA00022692"/>
    </source>
</evidence>
<evidence type="ECO:0000256" key="1">
    <source>
        <dbReference type="ARBA" id="ARBA00004141"/>
    </source>
</evidence>
<feature type="transmembrane region" description="Helical" evidence="6">
    <location>
        <begin position="40"/>
        <end position="61"/>
    </location>
</feature>
<evidence type="ECO:0000256" key="4">
    <source>
        <dbReference type="ARBA" id="ARBA00022989"/>
    </source>
</evidence>
<proteinExistence type="predicted"/>
<dbReference type="EMBL" id="CADCTC010000293">
    <property type="protein sequence ID" value="CAA9300903.1"/>
    <property type="molecule type" value="Genomic_DNA"/>
</dbReference>
<sequence length="537" mass="58510">MGMAEVATPLVPDVPTIARARAGSNDVLDRLWRLLTSVRFAILLISVVVLGVLAGTLVMQAPAEIAANPDSFAAWLARPRAKYGEPWASIFGALDLYRAFSSLWFRSLVAVLTLSVVVCTVNRMPGITASVNRPTVKVPERLFERAPLRAEFEYGTSSRTVGAAGAAAGGEGPAGDASHITAEQAQLQAAKVLGARRFRVIHWEDGEARAVFSDKNRFGKYGTFLNHIGIVAILGAAVLGSAFGWRDDGFMVPEGSTRQVGRDTGLTVRNDGFVDEYYVNGGAKDYRSDLVLLRDGQEVARKTIRVNDPLEYDGVRFHQAFFGPSAVMRATDPNGAVVYDDGVALGYEFTGGGLSRNGGFFTLGSRNGRPTLAVYVLVPSNQLREPDPDIPAGSVRLEFFEPRQARPTLIETLPQGQPREILGYTFEFVRERQFSGLQLAYNPMVNLIWAACAFMVLGTVAVFYFPLRRIWVRAEPFGDGVKVRVAAVANRDVLFAREFEQLALDIDNEIMALARITSPAPSPLMPQTPHMSQHTGA</sequence>
<dbReference type="GO" id="GO:0017004">
    <property type="term" value="P:cytochrome complex assembly"/>
    <property type="evidence" value="ECO:0007669"/>
    <property type="project" value="UniProtKB-KW"/>
</dbReference>
<evidence type="ECO:0000259" key="7">
    <source>
        <dbReference type="Pfam" id="PF05140"/>
    </source>
</evidence>
<comment type="subcellular location">
    <subcellularLocation>
        <location evidence="1">Membrane</location>
        <topology evidence="1">Multi-pass membrane protein</topology>
    </subcellularLocation>
</comment>
<evidence type="ECO:0000256" key="6">
    <source>
        <dbReference type="SAM" id="Phobius"/>
    </source>
</evidence>
<gene>
    <name evidence="8" type="ORF">AVDCRST_MAG77-6000</name>
</gene>
<name>A0A6J4KB16_9CHLR</name>
<reference evidence="8" key="1">
    <citation type="submission" date="2020-02" db="EMBL/GenBank/DDBJ databases">
        <authorList>
            <person name="Meier V. D."/>
        </authorList>
    </citation>
    <scope>NUCLEOTIDE SEQUENCE</scope>
    <source>
        <strain evidence="8">AVDCRST_MAG77</strain>
    </source>
</reference>
<keyword evidence="2 6" id="KW-0812">Transmembrane</keyword>
<keyword evidence="5 6" id="KW-0472">Membrane</keyword>
<feature type="transmembrane region" description="Helical" evidence="6">
    <location>
        <begin position="224"/>
        <end position="245"/>
    </location>
</feature>
<feature type="transmembrane region" description="Helical" evidence="6">
    <location>
        <begin position="447"/>
        <end position="467"/>
    </location>
</feature>
<feature type="domain" description="ResB-like" evidence="7">
    <location>
        <begin position="38"/>
        <end position="493"/>
    </location>
</feature>
<evidence type="ECO:0000313" key="8">
    <source>
        <dbReference type="EMBL" id="CAA9300903.1"/>
    </source>
</evidence>
<evidence type="ECO:0000256" key="3">
    <source>
        <dbReference type="ARBA" id="ARBA00022748"/>
    </source>
</evidence>
<organism evidence="8">
    <name type="scientific">uncultured Chloroflexota bacterium</name>
    <dbReference type="NCBI Taxonomy" id="166587"/>
    <lineage>
        <taxon>Bacteria</taxon>
        <taxon>Bacillati</taxon>
        <taxon>Chloroflexota</taxon>
        <taxon>environmental samples</taxon>
    </lineage>
</organism>
<keyword evidence="4 6" id="KW-1133">Transmembrane helix</keyword>
<dbReference type="Pfam" id="PF05140">
    <property type="entry name" value="ResB"/>
    <property type="match status" value="1"/>
</dbReference>
<dbReference type="InterPro" id="IPR023494">
    <property type="entry name" value="Cyt_c_bgen_Ccs1/CcsB/ResB"/>
</dbReference>